<name>A0A329MCS1_9MYCO</name>
<dbReference type="Proteomes" id="UP000250915">
    <property type="component" value="Unassembled WGS sequence"/>
</dbReference>
<dbReference type="OrthoDB" id="5197643at2"/>
<dbReference type="EMBL" id="QMEV01000001">
    <property type="protein sequence ID" value="RAV17478.1"/>
    <property type="molecule type" value="Genomic_DNA"/>
</dbReference>
<dbReference type="RefSeq" id="WP_112630592.1">
    <property type="nucleotide sequence ID" value="NZ_QMEV01000001.1"/>
</dbReference>
<gene>
    <name evidence="1" type="ORF">DQP57_00175</name>
</gene>
<reference evidence="1 2" key="1">
    <citation type="submission" date="2018-06" db="EMBL/GenBank/DDBJ databases">
        <title>NTM in soil in Japan.</title>
        <authorList>
            <person name="Ohya K."/>
        </authorList>
    </citation>
    <scope>NUCLEOTIDE SEQUENCE [LARGE SCALE GENOMIC DNA]</scope>
    <source>
        <strain evidence="1 2">GF28</strain>
    </source>
</reference>
<sequence length="90" mass="10348">MPKEIIQFAQTELPSGQPVADATSVELRWSKPEAGGNLQLRFQRHVWDQSFRDSGVEEIDQYTDQLSRDDCNRLIRALRRARDQVYGADA</sequence>
<accession>A0A329MCS1</accession>
<protein>
    <submittedName>
        <fullName evidence="1">Uncharacterized protein</fullName>
    </submittedName>
</protein>
<evidence type="ECO:0000313" key="1">
    <source>
        <dbReference type="EMBL" id="RAV17478.1"/>
    </source>
</evidence>
<evidence type="ECO:0000313" key="2">
    <source>
        <dbReference type="Proteomes" id="UP000250915"/>
    </source>
</evidence>
<proteinExistence type="predicted"/>
<organism evidence="1 2">
    <name type="scientific">Mycobacterium colombiense</name>
    <dbReference type="NCBI Taxonomy" id="339268"/>
    <lineage>
        <taxon>Bacteria</taxon>
        <taxon>Bacillati</taxon>
        <taxon>Actinomycetota</taxon>
        <taxon>Actinomycetes</taxon>
        <taxon>Mycobacteriales</taxon>
        <taxon>Mycobacteriaceae</taxon>
        <taxon>Mycobacterium</taxon>
        <taxon>Mycobacterium avium complex (MAC)</taxon>
    </lineage>
</organism>
<comment type="caution">
    <text evidence="1">The sequence shown here is derived from an EMBL/GenBank/DDBJ whole genome shotgun (WGS) entry which is preliminary data.</text>
</comment>
<dbReference type="AlphaFoldDB" id="A0A329MCS1"/>